<evidence type="ECO:0000313" key="2">
    <source>
        <dbReference type="Proteomes" id="UP000249789"/>
    </source>
</evidence>
<reference evidence="1 2" key="1">
    <citation type="submission" date="2018-02" db="EMBL/GenBank/DDBJ databases">
        <title>The genomes of Aspergillus section Nigri reveals drivers in fungal speciation.</title>
        <authorList>
            <consortium name="DOE Joint Genome Institute"/>
            <person name="Vesth T.C."/>
            <person name="Nybo J."/>
            <person name="Theobald S."/>
            <person name="Brandl J."/>
            <person name="Frisvad J.C."/>
            <person name="Nielsen K.F."/>
            <person name="Lyhne E.K."/>
            <person name="Kogle M.E."/>
            <person name="Kuo A."/>
            <person name="Riley R."/>
            <person name="Clum A."/>
            <person name="Nolan M."/>
            <person name="Lipzen A."/>
            <person name="Salamov A."/>
            <person name="Henrissat B."/>
            <person name="Wiebenga A."/>
            <person name="De vries R.P."/>
            <person name="Grigoriev I.V."/>
            <person name="Mortensen U.H."/>
            <person name="Andersen M.R."/>
            <person name="Baker S.E."/>
        </authorList>
    </citation>
    <scope>NUCLEOTIDE SEQUENCE [LARGE SCALE GENOMIC DNA]</scope>
    <source>
        <strain evidence="1 2">CBS 313.89</strain>
    </source>
</reference>
<proteinExistence type="predicted"/>
<gene>
    <name evidence="1" type="ORF">BO72DRAFT_12733</name>
</gene>
<protein>
    <submittedName>
        <fullName evidence="1">Uncharacterized protein</fullName>
    </submittedName>
</protein>
<dbReference type="VEuPathDB" id="FungiDB:BO72DRAFT_12733"/>
<dbReference type="AlphaFoldDB" id="A0A8G1W169"/>
<dbReference type="Proteomes" id="UP000249789">
    <property type="component" value="Unassembled WGS sequence"/>
</dbReference>
<keyword evidence="2" id="KW-1185">Reference proteome</keyword>
<organism evidence="1 2">
    <name type="scientific">Aspergillus fijiensis CBS 313.89</name>
    <dbReference type="NCBI Taxonomy" id="1448319"/>
    <lineage>
        <taxon>Eukaryota</taxon>
        <taxon>Fungi</taxon>
        <taxon>Dikarya</taxon>
        <taxon>Ascomycota</taxon>
        <taxon>Pezizomycotina</taxon>
        <taxon>Eurotiomycetes</taxon>
        <taxon>Eurotiomycetidae</taxon>
        <taxon>Eurotiales</taxon>
        <taxon>Aspergillaceae</taxon>
        <taxon>Aspergillus</taxon>
    </lineage>
</organism>
<dbReference type="EMBL" id="KZ824630">
    <property type="protein sequence ID" value="RAK80117.1"/>
    <property type="molecule type" value="Genomic_DNA"/>
</dbReference>
<dbReference type="GeneID" id="63856393"/>
<evidence type="ECO:0000313" key="1">
    <source>
        <dbReference type="EMBL" id="RAK80117.1"/>
    </source>
</evidence>
<dbReference type="RefSeq" id="XP_040804127.1">
    <property type="nucleotide sequence ID" value="XM_040939060.1"/>
</dbReference>
<accession>A0A8G1W169</accession>
<name>A0A8G1W169_9EURO</name>
<sequence>MELRPDQCWQNTRAVDLSGRPLCLVAISRYDLGLGDKAHNGRDEWILGIRRGQIFPAGALRYGGEGFAKRAHEIFKPAEFDLSYFL</sequence>